<dbReference type="InterPro" id="IPR002559">
    <property type="entry name" value="Transposase_11"/>
</dbReference>
<dbReference type="Pfam" id="PF01609">
    <property type="entry name" value="DDE_Tnp_1"/>
    <property type="match status" value="1"/>
</dbReference>
<accession>A0A0D6B574</accession>
<evidence type="ECO:0000313" key="3">
    <source>
        <dbReference type="Proteomes" id="UP000064912"/>
    </source>
</evidence>
<evidence type="ECO:0000259" key="1">
    <source>
        <dbReference type="Pfam" id="PF01609"/>
    </source>
</evidence>
<dbReference type="Proteomes" id="UP000064912">
    <property type="component" value="Chromosome"/>
</dbReference>
<sequence>MQDFSALSRHQKTLAVSIPYRGSQGPLNLLIDNEALTAIGPRAMPNGIKAEGEGAWRLRPFRAETTPRVVSGSPLLREHGGTKRCLWRKIHIGADEQTLGIRAIEITGSNVGDAPMLPEFLDRIPADVEIGMVTTDGACDTRKFHDAVADRGADAVTRHLGRALRRWTGDHVRSRAEARMNGLKAFGERIMSRDPDRQTAEIQIRIIRDCRSDQ</sequence>
<evidence type="ECO:0000313" key="2">
    <source>
        <dbReference type="EMBL" id="BAQ70293.1"/>
    </source>
</evidence>
<gene>
    <name evidence="2" type="ORF">NHU_03150</name>
</gene>
<dbReference type="GO" id="GO:0006313">
    <property type="term" value="P:DNA transposition"/>
    <property type="evidence" value="ECO:0007669"/>
    <property type="project" value="InterPro"/>
</dbReference>
<dbReference type="PATRIC" id="fig|35806.4.peg.3239"/>
<dbReference type="GO" id="GO:0003677">
    <property type="term" value="F:DNA binding"/>
    <property type="evidence" value="ECO:0007669"/>
    <property type="project" value="InterPro"/>
</dbReference>
<dbReference type="GO" id="GO:0004803">
    <property type="term" value="F:transposase activity"/>
    <property type="evidence" value="ECO:0007669"/>
    <property type="project" value="InterPro"/>
</dbReference>
<protein>
    <recommendedName>
        <fullName evidence="1">Transposase IS4-like domain-containing protein</fullName>
    </recommendedName>
</protein>
<feature type="domain" description="Transposase IS4-like" evidence="1">
    <location>
        <begin position="78"/>
        <end position="167"/>
    </location>
</feature>
<reference evidence="2 3" key="1">
    <citation type="submission" date="2015-02" db="EMBL/GenBank/DDBJ databases">
        <title>Genome sequene of Rhodovulum sulfidophilum DSM 2351.</title>
        <authorList>
            <person name="Nagao N."/>
        </authorList>
    </citation>
    <scope>NUCLEOTIDE SEQUENCE [LARGE SCALE GENOMIC DNA]</scope>
    <source>
        <strain evidence="2 3">DSM 2351</strain>
    </source>
</reference>
<proteinExistence type="predicted"/>
<name>A0A0D6B574_RHOSU</name>
<dbReference type="KEGG" id="rsu:NHU_03150"/>
<dbReference type="AlphaFoldDB" id="A0A0D6B574"/>
<organism evidence="2 3">
    <name type="scientific">Rhodovulum sulfidophilum</name>
    <name type="common">Rhodobacter sulfidophilus</name>
    <dbReference type="NCBI Taxonomy" id="35806"/>
    <lineage>
        <taxon>Bacteria</taxon>
        <taxon>Pseudomonadati</taxon>
        <taxon>Pseudomonadota</taxon>
        <taxon>Alphaproteobacteria</taxon>
        <taxon>Rhodobacterales</taxon>
        <taxon>Paracoccaceae</taxon>
        <taxon>Rhodovulum</taxon>
    </lineage>
</organism>
<dbReference type="EMBL" id="AP014800">
    <property type="protein sequence ID" value="BAQ70293.1"/>
    <property type="molecule type" value="Genomic_DNA"/>
</dbReference>